<evidence type="ECO:0000313" key="5">
    <source>
        <dbReference type="Proteomes" id="UP000450676"/>
    </source>
</evidence>
<comment type="function">
    <text evidence="1">Required for the efficient initiation of filament assembly.</text>
</comment>
<dbReference type="InterPro" id="IPR007809">
    <property type="entry name" value="FlgN-like"/>
</dbReference>
<dbReference type="Pfam" id="PF05130">
    <property type="entry name" value="FlgN"/>
    <property type="match status" value="1"/>
</dbReference>
<dbReference type="GO" id="GO:0044780">
    <property type="term" value="P:bacterial-type flagellum assembly"/>
    <property type="evidence" value="ECO:0007669"/>
    <property type="project" value="InterPro"/>
</dbReference>
<evidence type="ECO:0000256" key="1">
    <source>
        <dbReference type="ARBA" id="ARBA00002397"/>
    </source>
</evidence>
<comment type="similarity">
    <text evidence="2">Belongs to the FlgN family.</text>
</comment>
<keyword evidence="4" id="KW-0282">Flagellum</keyword>
<gene>
    <name evidence="4" type="ORF">GTP77_03535</name>
</gene>
<proteinExistence type="inferred from homology"/>
<dbReference type="SUPFAM" id="SSF140566">
    <property type="entry name" value="FlgN-like"/>
    <property type="match status" value="1"/>
</dbReference>
<dbReference type="InterPro" id="IPR036679">
    <property type="entry name" value="FlgN-like_sf"/>
</dbReference>
<evidence type="ECO:0000256" key="2">
    <source>
        <dbReference type="ARBA" id="ARBA00007703"/>
    </source>
</evidence>
<evidence type="ECO:0000256" key="3">
    <source>
        <dbReference type="ARBA" id="ARBA00022795"/>
    </source>
</evidence>
<dbReference type="EMBL" id="WWCU01000002">
    <property type="protein sequence ID" value="MYN06400.1"/>
    <property type="molecule type" value="Genomic_DNA"/>
</dbReference>
<organism evidence="4 5">
    <name type="scientific">Pseudoduganella aquatica</name>
    <dbReference type="NCBI Taxonomy" id="2660641"/>
    <lineage>
        <taxon>Bacteria</taxon>
        <taxon>Pseudomonadati</taxon>
        <taxon>Pseudomonadota</taxon>
        <taxon>Betaproteobacteria</taxon>
        <taxon>Burkholderiales</taxon>
        <taxon>Oxalobacteraceae</taxon>
        <taxon>Telluria group</taxon>
        <taxon>Pseudoduganella</taxon>
    </lineage>
</organism>
<dbReference type="RefSeq" id="WP_161070803.1">
    <property type="nucleotide sequence ID" value="NZ_WWCU01000002.1"/>
</dbReference>
<sequence length="151" mass="17019">MAPSAAVNAAAPSTRQQAMQLLLDGVAQDMAAYAELHGWLEQQFDAAVRHQRARLEEIAATVSALVDAMDARRAQRVQCAVQLLGSEPSMERVFALLKPEPRARLEQQWQQLELRVLECKRLGKRNSELLVNQYTIMQRVLHGEDQLYEPA</sequence>
<dbReference type="Gene3D" id="1.20.58.300">
    <property type="entry name" value="FlgN-like"/>
    <property type="match status" value="1"/>
</dbReference>
<keyword evidence="3" id="KW-1005">Bacterial flagellum biogenesis</keyword>
<keyword evidence="4" id="KW-0966">Cell projection</keyword>
<dbReference type="Proteomes" id="UP000450676">
    <property type="component" value="Unassembled WGS sequence"/>
</dbReference>
<protein>
    <submittedName>
        <fullName evidence="4">Flagellar protein FlgN</fullName>
    </submittedName>
</protein>
<accession>A0A7X4KL50</accession>
<name>A0A7X4KL50_9BURK</name>
<keyword evidence="4" id="KW-0969">Cilium</keyword>
<reference evidence="4 5" key="1">
    <citation type="submission" date="2019-12" db="EMBL/GenBank/DDBJ databases">
        <title>Novel species isolated from a subtropical stream in China.</title>
        <authorList>
            <person name="Lu H."/>
        </authorList>
    </citation>
    <scope>NUCLEOTIDE SEQUENCE [LARGE SCALE GENOMIC DNA]</scope>
    <source>
        <strain evidence="4 5">FT127W</strain>
    </source>
</reference>
<keyword evidence="5" id="KW-1185">Reference proteome</keyword>
<comment type="caution">
    <text evidence="4">The sequence shown here is derived from an EMBL/GenBank/DDBJ whole genome shotgun (WGS) entry which is preliminary data.</text>
</comment>
<evidence type="ECO:0000313" key="4">
    <source>
        <dbReference type="EMBL" id="MYN06400.1"/>
    </source>
</evidence>
<dbReference type="AlphaFoldDB" id="A0A7X4KL50"/>